<keyword evidence="2" id="KW-0813">Transport</keyword>
<keyword evidence="3 7" id="KW-0812">Transmembrane</keyword>
<dbReference type="FunFam" id="1.20.1080.10:FF:000011">
    <property type="entry name" value="Formate family transporter"/>
    <property type="match status" value="1"/>
</dbReference>
<comment type="caution">
    <text evidence="8">The sequence shown here is derived from an EMBL/GenBank/DDBJ whole genome shotgun (WGS) entry which is preliminary data.</text>
</comment>
<feature type="transmembrane region" description="Helical" evidence="7">
    <location>
        <begin position="112"/>
        <end position="134"/>
    </location>
</feature>
<sequence>MKILSPAEITNAAANAGAAKAQLTASSTSRLLISATLAGAYIALGGILSMTLGFGFPEITAQNPALQRILSGAAFPIGLILVVVLGAELFTGNNAVLIPSMMQRRHGMGLTLRNWALVYGGNLAGALLFTYFMVHCCGLTAGDPWHSAAIRVAEAKVAMPWSTVFLKGIGANWCVCLAVWLALSGKTLFEKSLGCWLPVMAFVALGYEHCIANMFFIPLGMMEGADITVMQSITANFIPSTLGNIAGGALLVGALNGYIHNIGKK</sequence>
<dbReference type="PANTHER" id="PTHR30520">
    <property type="entry name" value="FORMATE TRANSPORTER-RELATED"/>
    <property type="match status" value="1"/>
</dbReference>
<dbReference type="NCBIfam" id="TIGR00790">
    <property type="entry name" value="fnt"/>
    <property type="match status" value="1"/>
</dbReference>
<dbReference type="GO" id="GO:0005886">
    <property type="term" value="C:plasma membrane"/>
    <property type="evidence" value="ECO:0007669"/>
    <property type="project" value="TreeGrafter"/>
</dbReference>
<evidence type="ECO:0000256" key="4">
    <source>
        <dbReference type="ARBA" id="ARBA00022989"/>
    </source>
</evidence>
<evidence type="ECO:0000256" key="6">
    <source>
        <dbReference type="ARBA" id="ARBA00049660"/>
    </source>
</evidence>
<keyword evidence="9" id="KW-1185">Reference proteome</keyword>
<dbReference type="InterPro" id="IPR024002">
    <property type="entry name" value="For/NO2_transpt_CS"/>
</dbReference>
<dbReference type="Proteomes" id="UP000297635">
    <property type="component" value="Unassembled WGS sequence"/>
</dbReference>
<evidence type="ECO:0000256" key="2">
    <source>
        <dbReference type="ARBA" id="ARBA00022448"/>
    </source>
</evidence>
<evidence type="ECO:0000256" key="3">
    <source>
        <dbReference type="ARBA" id="ARBA00022692"/>
    </source>
</evidence>
<name>A0A4Z0VA01_9BACT</name>
<dbReference type="GO" id="GO:0015513">
    <property type="term" value="F:high-affinity secondary active nitrite transmembrane transporter activity"/>
    <property type="evidence" value="ECO:0007669"/>
    <property type="project" value="TreeGrafter"/>
</dbReference>
<dbReference type="EMBL" id="SJSA01000001">
    <property type="protein sequence ID" value="TGG40373.1"/>
    <property type="molecule type" value="Genomic_DNA"/>
</dbReference>
<evidence type="ECO:0000313" key="9">
    <source>
        <dbReference type="Proteomes" id="UP000297635"/>
    </source>
</evidence>
<dbReference type="InterPro" id="IPR023271">
    <property type="entry name" value="Aquaporin-like"/>
</dbReference>
<dbReference type="PANTHER" id="PTHR30520:SF6">
    <property type="entry name" value="FORMATE_NITRATE FAMILY TRANSPORTER (EUROFUNG)"/>
    <property type="match status" value="1"/>
</dbReference>
<keyword evidence="4 7" id="KW-1133">Transmembrane helix</keyword>
<dbReference type="Pfam" id="PF01226">
    <property type="entry name" value="Form_Nir_trans"/>
    <property type="match status" value="1"/>
</dbReference>
<organism evidence="8 9">
    <name type="scientific">Duncaniella freteri</name>
    <dbReference type="NCBI Taxonomy" id="2530391"/>
    <lineage>
        <taxon>Bacteria</taxon>
        <taxon>Pseudomonadati</taxon>
        <taxon>Bacteroidota</taxon>
        <taxon>Bacteroidia</taxon>
        <taxon>Bacteroidales</taxon>
        <taxon>Muribaculaceae</taxon>
        <taxon>Duncaniella</taxon>
    </lineage>
</organism>
<evidence type="ECO:0000256" key="7">
    <source>
        <dbReference type="SAM" id="Phobius"/>
    </source>
</evidence>
<comment type="subcellular location">
    <subcellularLocation>
        <location evidence="1">Membrane</location>
        <topology evidence="1">Multi-pass membrane protein</topology>
    </subcellularLocation>
</comment>
<feature type="transmembrane region" description="Helical" evidence="7">
    <location>
        <begin position="31"/>
        <end position="57"/>
    </location>
</feature>
<feature type="transmembrane region" description="Helical" evidence="7">
    <location>
        <begin position="164"/>
        <end position="183"/>
    </location>
</feature>
<dbReference type="InterPro" id="IPR000292">
    <property type="entry name" value="For/NO2_transpt"/>
</dbReference>
<evidence type="ECO:0000256" key="5">
    <source>
        <dbReference type="ARBA" id="ARBA00023136"/>
    </source>
</evidence>
<protein>
    <submittedName>
        <fullName evidence="8">Formate/nitrite transporter family protein</fullName>
    </submittedName>
</protein>
<reference evidence="8 9" key="1">
    <citation type="submission" date="2019-02" db="EMBL/GenBank/DDBJ databases">
        <title>Isolation and identification of novel species under the genus Muribaculum.</title>
        <authorList>
            <person name="Miyake S."/>
            <person name="Ding Y."/>
            <person name="Low A."/>
            <person name="Soh M."/>
            <person name="Seedorf H."/>
        </authorList>
    </citation>
    <scope>NUCLEOTIDE SEQUENCE [LARGE SCALE GENOMIC DNA]</scope>
    <source>
        <strain evidence="8 9">TLL-A3</strain>
    </source>
</reference>
<feature type="transmembrane region" description="Helical" evidence="7">
    <location>
        <begin position="195"/>
        <end position="217"/>
    </location>
</feature>
<feature type="transmembrane region" description="Helical" evidence="7">
    <location>
        <begin position="69"/>
        <end position="91"/>
    </location>
</feature>
<dbReference type="Gene3D" id="1.20.1080.10">
    <property type="entry name" value="Glycerol uptake facilitator protein"/>
    <property type="match status" value="1"/>
</dbReference>
<dbReference type="RefSeq" id="WP_135471387.1">
    <property type="nucleotide sequence ID" value="NZ_CASCNC010000032.1"/>
</dbReference>
<dbReference type="AlphaFoldDB" id="A0A4Z0VA01"/>
<feature type="transmembrane region" description="Helical" evidence="7">
    <location>
        <begin position="237"/>
        <end position="259"/>
    </location>
</feature>
<evidence type="ECO:0000256" key="1">
    <source>
        <dbReference type="ARBA" id="ARBA00004141"/>
    </source>
</evidence>
<comment type="similarity">
    <text evidence="6">Belongs to the FNT transporter (TC 1.A.16) family.</text>
</comment>
<evidence type="ECO:0000313" key="8">
    <source>
        <dbReference type="EMBL" id="TGG40373.1"/>
    </source>
</evidence>
<accession>A0A4Z0VA01</accession>
<dbReference type="GeneID" id="82149463"/>
<dbReference type="PROSITE" id="PS01005">
    <property type="entry name" value="FORMATE_NITRITE_TP_1"/>
    <property type="match status" value="1"/>
</dbReference>
<dbReference type="GO" id="GO:0015707">
    <property type="term" value="P:nitrite transport"/>
    <property type="evidence" value="ECO:0007669"/>
    <property type="project" value="TreeGrafter"/>
</dbReference>
<gene>
    <name evidence="8" type="ORF">EZ315_06630</name>
</gene>
<proteinExistence type="inferred from homology"/>
<keyword evidence="5 7" id="KW-0472">Membrane</keyword>